<dbReference type="EMBL" id="CP001940">
    <property type="protein sequence ID" value="ADH85352.1"/>
    <property type="molecule type" value="Genomic_DNA"/>
</dbReference>
<feature type="transmembrane region" description="Helical" evidence="9">
    <location>
        <begin position="7"/>
        <end position="25"/>
    </location>
</feature>
<dbReference type="SMART" id="SM00388">
    <property type="entry name" value="HisKA"/>
    <property type="match status" value="1"/>
</dbReference>
<dbReference type="SUPFAM" id="SSF55785">
    <property type="entry name" value="PYP-like sensor domain (PAS domain)"/>
    <property type="match status" value="1"/>
</dbReference>
<dbReference type="STRING" id="589865.DaAHT2_0646"/>
<evidence type="ECO:0000256" key="5">
    <source>
        <dbReference type="ARBA" id="ARBA00022553"/>
    </source>
</evidence>
<dbReference type="HOGENOM" id="CLU_485496_0_0_7"/>
<dbReference type="InterPro" id="IPR035965">
    <property type="entry name" value="PAS-like_dom_sf"/>
</dbReference>
<dbReference type="InterPro" id="IPR003661">
    <property type="entry name" value="HisK_dim/P_dom"/>
</dbReference>
<organism evidence="12 13">
    <name type="scientific">Desulfurivibrio alkaliphilus (strain DSM 19089 / UNIQEM U267 / AHT2)</name>
    <dbReference type="NCBI Taxonomy" id="589865"/>
    <lineage>
        <taxon>Bacteria</taxon>
        <taxon>Pseudomonadati</taxon>
        <taxon>Thermodesulfobacteriota</taxon>
        <taxon>Desulfobulbia</taxon>
        <taxon>Desulfobulbales</taxon>
        <taxon>Desulfobulbaceae</taxon>
        <taxon>Desulfurivibrio</taxon>
    </lineage>
</organism>
<dbReference type="InterPro" id="IPR036890">
    <property type="entry name" value="HATPase_C_sf"/>
</dbReference>
<keyword evidence="8 9" id="KW-0472">Membrane</keyword>
<dbReference type="eggNOG" id="COG4191">
    <property type="taxonomic scope" value="Bacteria"/>
</dbReference>
<dbReference type="PANTHER" id="PTHR43065">
    <property type="entry name" value="SENSOR HISTIDINE KINASE"/>
    <property type="match status" value="1"/>
</dbReference>
<dbReference type="InterPro" id="IPR036097">
    <property type="entry name" value="HisK_dim/P_sf"/>
</dbReference>
<dbReference type="GO" id="GO:0005886">
    <property type="term" value="C:plasma membrane"/>
    <property type="evidence" value="ECO:0007669"/>
    <property type="project" value="UniProtKB-SubCell"/>
</dbReference>
<dbReference type="Proteomes" id="UP000001508">
    <property type="component" value="Chromosome"/>
</dbReference>
<dbReference type="Gene3D" id="3.30.565.10">
    <property type="entry name" value="Histidine kinase-like ATPase, C-terminal domain"/>
    <property type="match status" value="1"/>
</dbReference>
<evidence type="ECO:0000313" key="12">
    <source>
        <dbReference type="EMBL" id="ADH85352.1"/>
    </source>
</evidence>
<keyword evidence="12" id="KW-0418">Kinase</keyword>
<keyword evidence="13" id="KW-1185">Reference proteome</keyword>
<keyword evidence="6 9" id="KW-0812">Transmembrane</keyword>
<reference evidence="13" key="1">
    <citation type="submission" date="2010-02" db="EMBL/GenBank/DDBJ databases">
        <title>Complete sequence of Desulfurivibrio alkaliphilus AHT2.</title>
        <authorList>
            <consortium name="US DOE Joint Genome Institute"/>
            <person name="Pitluck S."/>
            <person name="Chertkov O."/>
            <person name="Detter J.C."/>
            <person name="Han C."/>
            <person name="Tapia R."/>
            <person name="Larimer F."/>
            <person name="Land M."/>
            <person name="Hauser L."/>
            <person name="Kyrpides N."/>
            <person name="Mikhailova N."/>
            <person name="Sorokin D.Y."/>
            <person name="Muyzer G."/>
            <person name="Woyke T."/>
        </authorList>
    </citation>
    <scope>NUCLEOTIDE SEQUENCE [LARGE SCALE GENOMIC DNA]</scope>
    <source>
        <strain evidence="13">DSM 19089 / UNIQEM U267 / AHT2</strain>
    </source>
</reference>
<dbReference type="InterPro" id="IPR003594">
    <property type="entry name" value="HATPase_dom"/>
</dbReference>
<evidence type="ECO:0000256" key="6">
    <source>
        <dbReference type="ARBA" id="ARBA00022692"/>
    </source>
</evidence>
<evidence type="ECO:0000313" key="13">
    <source>
        <dbReference type="Proteomes" id="UP000001508"/>
    </source>
</evidence>
<dbReference type="AlphaFoldDB" id="D6Z197"/>
<keyword evidence="5" id="KW-0597">Phosphoprotein</keyword>
<dbReference type="NCBIfam" id="TIGR00229">
    <property type="entry name" value="sensory_box"/>
    <property type="match status" value="1"/>
</dbReference>
<dbReference type="Pfam" id="PF02518">
    <property type="entry name" value="HATPase_c"/>
    <property type="match status" value="1"/>
</dbReference>
<keyword evidence="12" id="KW-0808">Transferase</keyword>
<dbReference type="InParanoid" id="D6Z197"/>
<dbReference type="Gene3D" id="1.10.287.130">
    <property type="match status" value="1"/>
</dbReference>
<evidence type="ECO:0000256" key="7">
    <source>
        <dbReference type="ARBA" id="ARBA00022989"/>
    </source>
</evidence>
<dbReference type="OrthoDB" id="5476885at2"/>
<dbReference type="EC" id="2.7.13.3" evidence="3"/>
<gene>
    <name evidence="12" type="ordered locus">DaAHT2_0646</name>
</gene>
<dbReference type="Gene3D" id="3.30.450.20">
    <property type="entry name" value="PAS domain"/>
    <property type="match status" value="1"/>
</dbReference>
<keyword evidence="4" id="KW-1003">Cell membrane</keyword>
<feature type="transmembrane region" description="Helical" evidence="9">
    <location>
        <begin position="165"/>
        <end position="185"/>
    </location>
</feature>
<evidence type="ECO:0000256" key="2">
    <source>
        <dbReference type="ARBA" id="ARBA00004651"/>
    </source>
</evidence>
<feature type="transmembrane region" description="Helical" evidence="9">
    <location>
        <begin position="69"/>
        <end position="93"/>
    </location>
</feature>
<dbReference type="RefSeq" id="WP_013162883.1">
    <property type="nucleotide sequence ID" value="NC_014216.1"/>
</dbReference>
<dbReference type="Pfam" id="PF13426">
    <property type="entry name" value="PAS_9"/>
    <property type="match status" value="1"/>
</dbReference>
<sequence length="561" mass="61816">MNLLLTELIFNLALLVALCVLSGFLDQRWPRENRLGPVLQGLLFGGAAIIGMFHPLVLEPGLIFDGRSVVISLAALFYGPWAALPAAAMTIAVRVGMGGVGVTMGVLSILTSAGIGLLAYYYLRPRRTVFRGSELYLFGLVVHLGVLAGTLILPWESALKVLSNIALPIILFYPLATLLAGKILANQEALRLSERNYRQLFDDHAAVKLLVDPDDGRIIDANQAAALFYGWSQPELKRMRISQINILTPEQIRGEMEKARRQKRYHFEFKHRLADGSLRDVAVFSSPTLVDDRALLHSIIFDLTEQKKAQEEQELLTDQLFQARKMEAVGRLAGGIAHEFNNLMTAIIANAHLAKSKQGPDAEELEEIEVAGKRAAELTRQLLAFARKQSIMPEELDLNEAVDGFLPLLRRLIDQQQVNLRWQPGGDLPKLRLDPDQLDQLLVNLVRNAKEALADDGVIIISTAAAELDQAYCEDNPGARPGRYAALTVSDNGCGMEKEILGKIFEPFFTTKDFGQGTGLGLSTAYGIVKQNKGYIEVNSTPGQGTRVTVYLPVENVEEAR</sequence>
<dbReference type="CDD" id="cd00130">
    <property type="entry name" value="PAS"/>
    <property type="match status" value="1"/>
</dbReference>
<evidence type="ECO:0000256" key="3">
    <source>
        <dbReference type="ARBA" id="ARBA00012438"/>
    </source>
</evidence>
<comment type="catalytic activity">
    <reaction evidence="1">
        <text>ATP + protein L-histidine = ADP + protein N-phospho-L-histidine.</text>
        <dbReference type="EC" id="2.7.13.3"/>
    </reaction>
</comment>
<evidence type="ECO:0000256" key="9">
    <source>
        <dbReference type="SAM" id="Phobius"/>
    </source>
</evidence>
<dbReference type="PROSITE" id="PS50109">
    <property type="entry name" value="HIS_KIN"/>
    <property type="match status" value="1"/>
</dbReference>
<comment type="subcellular location">
    <subcellularLocation>
        <location evidence="2">Cell membrane</location>
        <topology evidence="2">Multi-pass membrane protein</topology>
    </subcellularLocation>
</comment>
<dbReference type="InterPro" id="IPR005467">
    <property type="entry name" value="His_kinase_dom"/>
</dbReference>
<dbReference type="PANTHER" id="PTHR43065:SF42">
    <property type="entry name" value="TWO-COMPONENT SENSOR PPRA"/>
    <property type="match status" value="1"/>
</dbReference>
<evidence type="ECO:0000259" key="10">
    <source>
        <dbReference type="PROSITE" id="PS50109"/>
    </source>
</evidence>
<protein>
    <recommendedName>
        <fullName evidence="3">histidine kinase</fullName>
        <ecNumber evidence="3">2.7.13.3</ecNumber>
    </recommendedName>
</protein>
<dbReference type="KEGG" id="dak:DaAHT2_0646"/>
<feature type="transmembrane region" description="Helical" evidence="9">
    <location>
        <begin position="37"/>
        <end position="57"/>
    </location>
</feature>
<name>D6Z197_DESAT</name>
<dbReference type="GO" id="GO:0000155">
    <property type="term" value="F:phosphorelay sensor kinase activity"/>
    <property type="evidence" value="ECO:0007669"/>
    <property type="project" value="InterPro"/>
</dbReference>
<evidence type="ECO:0000256" key="8">
    <source>
        <dbReference type="ARBA" id="ARBA00023136"/>
    </source>
</evidence>
<feature type="domain" description="PAS" evidence="11">
    <location>
        <begin position="193"/>
        <end position="236"/>
    </location>
</feature>
<dbReference type="SUPFAM" id="SSF55874">
    <property type="entry name" value="ATPase domain of HSP90 chaperone/DNA topoisomerase II/histidine kinase"/>
    <property type="match status" value="1"/>
</dbReference>
<feature type="transmembrane region" description="Helical" evidence="9">
    <location>
        <begin position="99"/>
        <end position="123"/>
    </location>
</feature>
<dbReference type="GO" id="GO:0071555">
    <property type="term" value="P:cell wall organization"/>
    <property type="evidence" value="ECO:0007669"/>
    <property type="project" value="InterPro"/>
</dbReference>
<evidence type="ECO:0000256" key="1">
    <source>
        <dbReference type="ARBA" id="ARBA00000085"/>
    </source>
</evidence>
<feature type="transmembrane region" description="Helical" evidence="9">
    <location>
        <begin position="135"/>
        <end position="153"/>
    </location>
</feature>
<accession>D6Z197</accession>
<dbReference type="CDD" id="cd00082">
    <property type="entry name" value="HisKA"/>
    <property type="match status" value="1"/>
</dbReference>
<dbReference type="InterPro" id="IPR000014">
    <property type="entry name" value="PAS"/>
</dbReference>
<evidence type="ECO:0000256" key="4">
    <source>
        <dbReference type="ARBA" id="ARBA00022475"/>
    </source>
</evidence>
<dbReference type="Pfam" id="PF07694">
    <property type="entry name" value="5TM-5TMR_LYT"/>
    <property type="match status" value="1"/>
</dbReference>
<dbReference type="InterPro" id="IPR011620">
    <property type="entry name" value="Sig_transdc_His_kinase_LytS_TM"/>
</dbReference>
<dbReference type="PROSITE" id="PS50112">
    <property type="entry name" value="PAS"/>
    <property type="match status" value="1"/>
</dbReference>
<dbReference type="InterPro" id="IPR004358">
    <property type="entry name" value="Sig_transdc_His_kin-like_C"/>
</dbReference>
<feature type="domain" description="Histidine kinase" evidence="10">
    <location>
        <begin position="335"/>
        <end position="556"/>
    </location>
</feature>
<keyword evidence="7 9" id="KW-1133">Transmembrane helix</keyword>
<dbReference type="SUPFAM" id="SSF47384">
    <property type="entry name" value="Homodimeric domain of signal transducing histidine kinase"/>
    <property type="match status" value="1"/>
</dbReference>
<dbReference type="PRINTS" id="PR00344">
    <property type="entry name" value="BCTRLSENSOR"/>
</dbReference>
<dbReference type="SMART" id="SM00387">
    <property type="entry name" value="HATPase_c"/>
    <property type="match status" value="1"/>
</dbReference>
<evidence type="ECO:0000259" key="11">
    <source>
        <dbReference type="PROSITE" id="PS50112"/>
    </source>
</evidence>
<proteinExistence type="predicted"/>
<dbReference type="Pfam" id="PF00512">
    <property type="entry name" value="HisKA"/>
    <property type="match status" value="1"/>
</dbReference>